<dbReference type="OMA" id="SYVCAWN"/>
<dbReference type="InterPro" id="IPR036322">
    <property type="entry name" value="WD40_repeat_dom_sf"/>
</dbReference>
<evidence type="ECO:0000313" key="6">
    <source>
        <dbReference type="EMBL" id="EEH54298.1"/>
    </source>
</evidence>
<feature type="region of interest" description="Disordered" evidence="5">
    <location>
        <begin position="49"/>
        <end position="134"/>
    </location>
</feature>
<dbReference type="PANTHER" id="PTHR12442">
    <property type="entry name" value="DYNEIN INTERMEDIATE CHAIN"/>
    <property type="match status" value="1"/>
</dbReference>
<keyword evidence="3" id="KW-0853">WD repeat</keyword>
<evidence type="ECO:0000256" key="2">
    <source>
        <dbReference type="ARBA" id="ARBA00022490"/>
    </source>
</evidence>
<evidence type="ECO:0000256" key="5">
    <source>
        <dbReference type="SAM" id="MobiDB-lite"/>
    </source>
</evidence>
<keyword evidence="4" id="KW-0677">Repeat</keyword>
<dbReference type="STRING" id="564608.C1N0M5"/>
<dbReference type="InterPro" id="IPR015943">
    <property type="entry name" value="WD40/YVTN_repeat-like_dom_sf"/>
</dbReference>
<accession>C1N0M5</accession>
<feature type="compositionally biased region" description="Polar residues" evidence="5">
    <location>
        <begin position="108"/>
        <end position="121"/>
    </location>
</feature>
<dbReference type="Proteomes" id="UP000001876">
    <property type="component" value="Unassembled WGS sequence"/>
</dbReference>
<dbReference type="GO" id="GO:0045504">
    <property type="term" value="F:dynein heavy chain binding"/>
    <property type="evidence" value="ECO:0007669"/>
    <property type="project" value="TreeGrafter"/>
</dbReference>
<dbReference type="PANTHER" id="PTHR12442:SF26">
    <property type="entry name" value="CYTOPLASMIC DYNEIN 2 INTERMEDIATE CHAIN 2"/>
    <property type="match status" value="1"/>
</dbReference>
<name>C1N0M5_MICPC</name>
<dbReference type="GO" id="GO:0005868">
    <property type="term" value="C:cytoplasmic dynein complex"/>
    <property type="evidence" value="ECO:0007669"/>
    <property type="project" value="TreeGrafter"/>
</dbReference>
<sequence length="642" mass="68223">MPRARGPKVPVSAAALSDALGDACEIVSTWRDDLLVSDAACGTAPVEARNARCARGRTESAHHTRVDRPRFKSLAPFPASSPRLAAHRSSPIAHPPQLRRPRRRRLQSYETRAAGTQTTDPASARASDARASEDENLARFVRAVTPSMEEALRENAASETFAEDFYESALGGDDDDPFDAAGAECVHTLRPRPTPTDGAEDADDADAKFWRRLKPTGVSWNCNGYSLAVSYGRFDVTGWCDTPGAVCVWNLRRADVRADRPDFTIEHDVAIQVRAFCTLCVAFHPTRPATLACGSFDGDVSVHDLSAEDGPRCIARSGGNSDAMHREPVTAVSWRFNLAEASKTSEKDRAYDVVTAGTDGRVFAWNVGRMETPAYGYELRAANARSQGRVVTWGVSCVDFGGGETHDPGAFLAGGDGGGVFRCATHDTPASRAEFHASVAGGALPNLRSPIKHEHDAHAGAVHGVRRCPRDGKLFATAGADGALRVYARRASSPLLTLRRVLSHAGPHTTASAWPSKGALFGLDWSPHRPLLLAVGTSDGDVVLYDLSRCGAGDASQPLTSFRATEPSDGGAARGGGGVGATQALAFNPALPEYLASADGDGVRVWELGVGLRSERAGERKALGRLAASDTSADAARALRRR</sequence>
<evidence type="ECO:0000313" key="7">
    <source>
        <dbReference type="Proteomes" id="UP000001876"/>
    </source>
</evidence>
<keyword evidence="7" id="KW-1185">Reference proteome</keyword>
<organism evidence="7">
    <name type="scientific">Micromonas pusilla (strain CCMP1545)</name>
    <name type="common">Picoplanktonic green alga</name>
    <dbReference type="NCBI Taxonomy" id="564608"/>
    <lineage>
        <taxon>Eukaryota</taxon>
        <taxon>Viridiplantae</taxon>
        <taxon>Chlorophyta</taxon>
        <taxon>Mamiellophyceae</taxon>
        <taxon>Mamiellales</taxon>
        <taxon>Mamiellaceae</taxon>
        <taxon>Micromonas</taxon>
    </lineage>
</organism>
<protein>
    <submittedName>
        <fullName evidence="6">Predicted protein</fullName>
    </submittedName>
</protein>
<dbReference type="SUPFAM" id="SSF50978">
    <property type="entry name" value="WD40 repeat-like"/>
    <property type="match status" value="1"/>
</dbReference>
<evidence type="ECO:0000256" key="4">
    <source>
        <dbReference type="ARBA" id="ARBA00022737"/>
    </source>
</evidence>
<gene>
    <name evidence="6" type="ORF">MICPUCDRAFT_51075</name>
</gene>
<keyword evidence="2" id="KW-0963">Cytoplasm</keyword>
<dbReference type="InterPro" id="IPR001680">
    <property type="entry name" value="WD40_rpt"/>
</dbReference>
<dbReference type="GO" id="GO:0045503">
    <property type="term" value="F:dynein light chain binding"/>
    <property type="evidence" value="ECO:0007669"/>
    <property type="project" value="TreeGrafter"/>
</dbReference>
<dbReference type="Pfam" id="PF00400">
    <property type="entry name" value="WD40"/>
    <property type="match status" value="1"/>
</dbReference>
<dbReference type="Gene3D" id="2.130.10.10">
    <property type="entry name" value="YVTN repeat-like/Quinoprotein amine dehydrogenase"/>
    <property type="match status" value="1"/>
</dbReference>
<evidence type="ECO:0000256" key="1">
    <source>
        <dbReference type="ARBA" id="ARBA00004496"/>
    </source>
</evidence>
<dbReference type="KEGG" id="mpp:MICPUCDRAFT_51075"/>
<feature type="compositionally biased region" description="Basic residues" evidence="5">
    <location>
        <begin position="97"/>
        <end position="106"/>
    </location>
</feature>
<dbReference type="EMBL" id="GG663744">
    <property type="protein sequence ID" value="EEH54298.1"/>
    <property type="molecule type" value="Genomic_DNA"/>
</dbReference>
<comment type="subcellular location">
    <subcellularLocation>
        <location evidence="1">Cytoplasm</location>
    </subcellularLocation>
</comment>
<reference evidence="6 7" key="1">
    <citation type="journal article" date="2009" name="Science">
        <title>Green evolution and dynamic adaptations revealed by genomes of the marine picoeukaryotes Micromonas.</title>
        <authorList>
            <person name="Worden A.Z."/>
            <person name="Lee J.H."/>
            <person name="Mock T."/>
            <person name="Rouze P."/>
            <person name="Simmons M.P."/>
            <person name="Aerts A.L."/>
            <person name="Allen A.E."/>
            <person name="Cuvelier M.L."/>
            <person name="Derelle E."/>
            <person name="Everett M.V."/>
            <person name="Foulon E."/>
            <person name="Grimwood J."/>
            <person name="Gundlach H."/>
            <person name="Henrissat B."/>
            <person name="Napoli C."/>
            <person name="McDonald S.M."/>
            <person name="Parker M.S."/>
            <person name="Rombauts S."/>
            <person name="Salamov A."/>
            <person name="Von Dassow P."/>
            <person name="Badger J.H."/>
            <person name="Coutinho P.M."/>
            <person name="Demir E."/>
            <person name="Dubchak I."/>
            <person name="Gentemann C."/>
            <person name="Eikrem W."/>
            <person name="Gready J.E."/>
            <person name="John U."/>
            <person name="Lanier W."/>
            <person name="Lindquist E.A."/>
            <person name="Lucas S."/>
            <person name="Mayer K.F."/>
            <person name="Moreau H."/>
            <person name="Not F."/>
            <person name="Otillar R."/>
            <person name="Panaud O."/>
            <person name="Pangilinan J."/>
            <person name="Paulsen I."/>
            <person name="Piegu B."/>
            <person name="Poliakov A."/>
            <person name="Robbens S."/>
            <person name="Schmutz J."/>
            <person name="Toulza E."/>
            <person name="Wyss T."/>
            <person name="Zelensky A."/>
            <person name="Zhou K."/>
            <person name="Armbrust E.V."/>
            <person name="Bhattacharya D."/>
            <person name="Goodenough U.W."/>
            <person name="Van de Peer Y."/>
            <person name="Grigoriev I.V."/>
        </authorList>
    </citation>
    <scope>NUCLEOTIDE SEQUENCE [LARGE SCALE GENOMIC DNA]</scope>
    <source>
        <strain evidence="6 7">CCMP1545</strain>
    </source>
</reference>
<dbReference type="OrthoDB" id="445052at2759"/>
<dbReference type="GeneID" id="9687107"/>
<dbReference type="GO" id="GO:0042073">
    <property type="term" value="P:intraciliary transport"/>
    <property type="evidence" value="ECO:0007669"/>
    <property type="project" value="TreeGrafter"/>
</dbReference>
<dbReference type="InterPro" id="IPR050687">
    <property type="entry name" value="Dynein_IC"/>
</dbReference>
<evidence type="ECO:0000256" key="3">
    <source>
        <dbReference type="ARBA" id="ARBA00022574"/>
    </source>
</evidence>
<proteinExistence type="predicted"/>
<dbReference type="eggNOG" id="KOG1587">
    <property type="taxonomic scope" value="Eukaryota"/>
</dbReference>
<dbReference type="RefSeq" id="XP_003061668.1">
    <property type="nucleotide sequence ID" value="XM_003061622.1"/>
</dbReference>
<dbReference type="SMART" id="SM00320">
    <property type="entry name" value="WD40"/>
    <property type="match status" value="5"/>
</dbReference>
<feature type="compositionally biased region" description="Basic and acidic residues" evidence="5">
    <location>
        <begin position="56"/>
        <end position="70"/>
    </location>
</feature>
<dbReference type="AlphaFoldDB" id="C1N0M5"/>
<dbReference type="GO" id="GO:0097014">
    <property type="term" value="C:ciliary plasm"/>
    <property type="evidence" value="ECO:0007669"/>
    <property type="project" value="TreeGrafter"/>
</dbReference>